<accession>A0AA46NFF8</accession>
<evidence type="ECO:0000259" key="2">
    <source>
        <dbReference type="Pfam" id="PF13439"/>
    </source>
</evidence>
<gene>
    <name evidence="3" type="ORF">NGX11_02410</name>
</gene>
<dbReference type="EMBL" id="CP099556">
    <property type="protein sequence ID" value="UYF43802.1"/>
    <property type="molecule type" value="Genomic_DNA"/>
</dbReference>
<name>A0AA46NFF8_9BACT</name>
<dbReference type="AlphaFoldDB" id="A0AA46NFF8"/>
<dbReference type="Proteomes" id="UP001164100">
    <property type="component" value="Chromosome"/>
</dbReference>
<evidence type="ECO:0000259" key="1">
    <source>
        <dbReference type="Pfam" id="PF00534"/>
    </source>
</evidence>
<reference evidence="3" key="1">
    <citation type="journal article" date="2022" name="Front. Microbiol.">
        <title>Species classification and novel plasmid identifications in Arcobacter cryaerophilus and Arcobacter cryaerophilus-like organisms.</title>
        <authorList>
            <person name="Zhou G."/>
            <person name="Wang M."/>
            <person name="Wang H."/>
            <person name="Chen X."/>
            <person name="Gu Y."/>
            <person name="Shao Z."/>
            <person name="Zhang J."/>
            <person name="Zhang M."/>
        </authorList>
    </citation>
    <scope>NUCLEOTIDE SEQUENCE</scope>
    <source>
        <strain evidence="3">ICDCAC48</strain>
    </source>
</reference>
<dbReference type="InterPro" id="IPR028098">
    <property type="entry name" value="Glyco_trans_4-like_N"/>
</dbReference>
<dbReference type="SUPFAM" id="SSF53756">
    <property type="entry name" value="UDP-Glycosyltransferase/glycogen phosphorylase"/>
    <property type="match status" value="1"/>
</dbReference>
<dbReference type="GO" id="GO:0016757">
    <property type="term" value="F:glycosyltransferase activity"/>
    <property type="evidence" value="ECO:0007669"/>
    <property type="project" value="InterPro"/>
</dbReference>
<dbReference type="Pfam" id="PF13439">
    <property type="entry name" value="Glyco_transf_4"/>
    <property type="match status" value="1"/>
</dbReference>
<dbReference type="Pfam" id="PF00534">
    <property type="entry name" value="Glycos_transf_1"/>
    <property type="match status" value="1"/>
</dbReference>
<protein>
    <submittedName>
        <fullName evidence="3">Glycosyltransferase</fullName>
    </submittedName>
</protein>
<proteinExistence type="predicted"/>
<dbReference type="RefSeq" id="WP_263514764.1">
    <property type="nucleotide sequence ID" value="NZ_CP099556.1"/>
</dbReference>
<feature type="domain" description="Glycosyl transferase family 1" evidence="1">
    <location>
        <begin position="181"/>
        <end position="331"/>
    </location>
</feature>
<organism evidence="3 4">
    <name type="scientific">Aliarcobacter cryaerophilus</name>
    <dbReference type="NCBI Taxonomy" id="28198"/>
    <lineage>
        <taxon>Bacteria</taxon>
        <taxon>Pseudomonadati</taxon>
        <taxon>Campylobacterota</taxon>
        <taxon>Epsilonproteobacteria</taxon>
        <taxon>Campylobacterales</taxon>
        <taxon>Arcobacteraceae</taxon>
        <taxon>Aliarcobacter</taxon>
    </lineage>
</organism>
<evidence type="ECO:0000313" key="4">
    <source>
        <dbReference type="Proteomes" id="UP001164100"/>
    </source>
</evidence>
<dbReference type="Gene3D" id="3.40.50.2000">
    <property type="entry name" value="Glycogen Phosphorylase B"/>
    <property type="match status" value="2"/>
</dbReference>
<feature type="domain" description="Glycosyltransferase subfamily 4-like N-terminal" evidence="2">
    <location>
        <begin position="13"/>
        <end position="170"/>
    </location>
</feature>
<sequence length="359" mass="41747">MKILLANNELRGGGAEKVILTLINEFLVMKHEVHLIIFDNIIEVDIPNNLILHIIDNKNKFIKIYKLKSLMKKLEQETRFDLVLSNLPETDYFMRKLNHQNIYFCIHTTLSKAYIENKGFIKRFKRKIRFNLLYKNQNIITVSNGVKDDFLKNMKIKPKSIQTIYNPINFEIINKLSSEGNVINEDNYIVHIGNYGKVKCHELLLKAYKNSNLDLKLVLIGKNVKENTINIVKELNIEDKVVFTGYLKNPYNILKNAKLLIMSSSYEGFSMVLVEALALKTIPISTDCTSGPNEILIDELKDNLVPINNIKELSSKILEVINNYKKFDNLNYEKFIQKFEARKIANKYINLVNLFKKNN</sequence>
<dbReference type="CDD" id="cd03811">
    <property type="entry name" value="GT4_GT28_WabH-like"/>
    <property type="match status" value="1"/>
</dbReference>
<dbReference type="PANTHER" id="PTHR12526:SF638">
    <property type="entry name" value="SPORE COAT PROTEIN SA"/>
    <property type="match status" value="1"/>
</dbReference>
<dbReference type="InterPro" id="IPR001296">
    <property type="entry name" value="Glyco_trans_1"/>
</dbReference>
<evidence type="ECO:0000313" key="3">
    <source>
        <dbReference type="EMBL" id="UYF43802.1"/>
    </source>
</evidence>
<dbReference type="PANTHER" id="PTHR12526">
    <property type="entry name" value="GLYCOSYLTRANSFERASE"/>
    <property type="match status" value="1"/>
</dbReference>